<proteinExistence type="predicted"/>
<accession>A0ABS6U0V8</accession>
<protein>
    <recommendedName>
        <fullName evidence="3">ImmA/IrrE family metallo-endopeptidase</fullName>
    </recommendedName>
</protein>
<name>A0ABS6U0V8_STRHA</name>
<dbReference type="RefSeq" id="WP_228873892.1">
    <property type="nucleotide sequence ID" value="NZ_JAHUVW010000004.1"/>
</dbReference>
<evidence type="ECO:0000313" key="2">
    <source>
        <dbReference type="Proteomes" id="UP000735541"/>
    </source>
</evidence>
<gene>
    <name evidence="1" type="ORF">STHAL_32535</name>
</gene>
<keyword evidence="2" id="KW-1185">Reference proteome</keyword>
<evidence type="ECO:0008006" key="3">
    <source>
        <dbReference type="Google" id="ProtNLM"/>
    </source>
</evidence>
<evidence type="ECO:0000313" key="1">
    <source>
        <dbReference type="EMBL" id="MBV7674177.1"/>
    </source>
</evidence>
<organism evidence="1 2">
    <name type="scientific">Streptomyces halstedii</name>
    <dbReference type="NCBI Taxonomy" id="1944"/>
    <lineage>
        <taxon>Bacteria</taxon>
        <taxon>Bacillati</taxon>
        <taxon>Actinomycetota</taxon>
        <taxon>Actinomycetes</taxon>
        <taxon>Kitasatosporales</taxon>
        <taxon>Streptomycetaceae</taxon>
        <taxon>Streptomyces</taxon>
    </lineage>
</organism>
<dbReference type="EMBL" id="JAHUVW010000004">
    <property type="protein sequence ID" value="MBV7674177.1"/>
    <property type="molecule type" value="Genomic_DNA"/>
</dbReference>
<sequence>MGTRELVREGAVSLRRGKQPELEWALATLRDIRIPPVAHIEGLVAFFEQHLGHSITVEPTDDVIINGALESRAGGGVAIRIPSGTGFGVRRRHLVCRGLARCLYRQPGDRTGDLDYSTAIEREIGYAATLLSVHLTESARVDPLADQFGLSRPLTLAQRTRAAPLRRWWPFR</sequence>
<comment type="caution">
    <text evidence="1">The sequence shown here is derived from an EMBL/GenBank/DDBJ whole genome shotgun (WGS) entry which is preliminary data.</text>
</comment>
<dbReference type="Proteomes" id="UP000735541">
    <property type="component" value="Unassembled WGS sequence"/>
</dbReference>
<reference evidence="1 2" key="1">
    <citation type="submission" date="2021-07" db="EMBL/GenBank/DDBJ databases">
        <title>Sequencing Streptomyces halstedii LGO-A4 genome an citrus endophytic actinomycete.</title>
        <authorList>
            <person name="Samborskyy M."/>
            <person name="Scott N."/>
            <person name="Deglau R."/>
            <person name="Dickens S."/>
            <person name="Oliveira L.G."/>
        </authorList>
    </citation>
    <scope>NUCLEOTIDE SEQUENCE [LARGE SCALE GENOMIC DNA]</scope>
    <source>
        <strain evidence="1 2">LGO-A4</strain>
    </source>
</reference>